<dbReference type="InterPro" id="IPR015403">
    <property type="entry name" value="Mon2/Sec7/BIG1-like_HDS"/>
</dbReference>
<proteinExistence type="predicted"/>
<evidence type="ECO:0000256" key="1">
    <source>
        <dbReference type="SAM" id="MobiDB-lite"/>
    </source>
</evidence>
<reference evidence="3" key="1">
    <citation type="journal article" date="2018" name="PLoS Negl. Trop. Dis.">
        <title>Sialome diversity of ticks revealed by RNAseq of single tick salivary glands.</title>
        <authorList>
            <person name="Perner J."/>
            <person name="Kropackova S."/>
            <person name="Kopacek P."/>
            <person name="Ribeiro J.M."/>
        </authorList>
    </citation>
    <scope>NUCLEOTIDE SEQUENCE</scope>
    <source>
        <strain evidence="3">Siblings of single egg batch collected in Ceske Budejovice</strain>
        <tissue evidence="3">Salivary glands</tissue>
    </source>
</reference>
<evidence type="ECO:0000313" key="3">
    <source>
        <dbReference type="EMBL" id="JAR93254.1"/>
    </source>
</evidence>
<dbReference type="EMBL" id="GEGO01002150">
    <property type="protein sequence ID" value="JAR93254.1"/>
    <property type="molecule type" value="Transcribed_RNA"/>
</dbReference>
<protein>
    <recommendedName>
        <fullName evidence="2">SEC7 domain-containing protein</fullName>
    </recommendedName>
</protein>
<feature type="non-terminal residue" evidence="3">
    <location>
        <position position="1"/>
    </location>
</feature>
<dbReference type="PANTHER" id="PTHR10663:SF344">
    <property type="entry name" value="BREFELDIN A-INHIBITED GUANINE NUCLEOTIDE-EXCHANGE PROTEIN 3"/>
    <property type="match status" value="1"/>
</dbReference>
<feature type="region of interest" description="Disordered" evidence="1">
    <location>
        <begin position="1633"/>
        <end position="1656"/>
    </location>
</feature>
<dbReference type="SUPFAM" id="SSF48425">
    <property type="entry name" value="Sec7 domain"/>
    <property type="match status" value="1"/>
</dbReference>
<dbReference type="InterPro" id="IPR000904">
    <property type="entry name" value="Sec7_dom"/>
</dbReference>
<evidence type="ECO:0000259" key="2">
    <source>
        <dbReference type="SMART" id="SM00222"/>
    </source>
</evidence>
<feature type="compositionally biased region" description="Acidic residues" evidence="1">
    <location>
        <begin position="351"/>
        <end position="361"/>
    </location>
</feature>
<feature type="compositionally biased region" description="Basic and acidic residues" evidence="1">
    <location>
        <begin position="1746"/>
        <end position="1773"/>
    </location>
</feature>
<feature type="region of interest" description="Disordered" evidence="1">
    <location>
        <begin position="1913"/>
        <end position="1966"/>
    </location>
</feature>
<feature type="region of interest" description="Disordered" evidence="1">
    <location>
        <begin position="1980"/>
        <end position="2046"/>
    </location>
</feature>
<feature type="region of interest" description="Disordered" evidence="1">
    <location>
        <begin position="1746"/>
        <end position="1860"/>
    </location>
</feature>
<name>A0A147BR60_IXORI</name>
<feature type="compositionally biased region" description="Low complexity" evidence="1">
    <location>
        <begin position="1992"/>
        <end position="2014"/>
    </location>
</feature>
<dbReference type="GO" id="GO:0005085">
    <property type="term" value="F:guanyl-nucleotide exchange factor activity"/>
    <property type="evidence" value="ECO:0007669"/>
    <property type="project" value="InterPro"/>
</dbReference>
<dbReference type="SMART" id="SM00222">
    <property type="entry name" value="Sec7"/>
    <property type="match status" value="1"/>
</dbReference>
<feature type="compositionally biased region" description="Pro residues" evidence="1">
    <location>
        <begin position="2027"/>
        <end position="2043"/>
    </location>
</feature>
<feature type="compositionally biased region" description="Low complexity" evidence="1">
    <location>
        <begin position="1933"/>
        <end position="1949"/>
    </location>
</feature>
<accession>A0A147BR60</accession>
<feature type="compositionally biased region" description="Basic and acidic residues" evidence="1">
    <location>
        <begin position="338"/>
        <end position="350"/>
    </location>
</feature>
<feature type="region of interest" description="Disordered" evidence="1">
    <location>
        <begin position="327"/>
        <end position="390"/>
    </location>
</feature>
<dbReference type="InterPro" id="IPR016024">
    <property type="entry name" value="ARM-type_fold"/>
</dbReference>
<organism evidence="3">
    <name type="scientific">Ixodes ricinus</name>
    <name type="common">Common tick</name>
    <name type="synonym">Acarus ricinus</name>
    <dbReference type="NCBI Taxonomy" id="34613"/>
    <lineage>
        <taxon>Eukaryota</taxon>
        <taxon>Metazoa</taxon>
        <taxon>Ecdysozoa</taxon>
        <taxon>Arthropoda</taxon>
        <taxon>Chelicerata</taxon>
        <taxon>Arachnida</taxon>
        <taxon>Acari</taxon>
        <taxon>Parasitiformes</taxon>
        <taxon>Ixodida</taxon>
        <taxon>Ixodoidea</taxon>
        <taxon>Ixodidae</taxon>
        <taxon>Ixodinae</taxon>
        <taxon>Ixodes</taxon>
    </lineage>
</organism>
<feature type="compositionally biased region" description="Basic and acidic residues" evidence="1">
    <location>
        <begin position="368"/>
        <end position="378"/>
    </location>
</feature>
<dbReference type="PANTHER" id="PTHR10663">
    <property type="entry name" value="GUANYL-NUCLEOTIDE EXCHANGE FACTOR"/>
    <property type="match status" value="1"/>
</dbReference>
<dbReference type="InterPro" id="IPR035999">
    <property type="entry name" value="Sec7_dom_sf"/>
</dbReference>
<dbReference type="Pfam" id="PF09324">
    <property type="entry name" value="Sec7-like_HDS"/>
    <property type="match status" value="1"/>
</dbReference>
<sequence length="2136" mass="233626">HISPFDEIVPLLSFFCEKLKEEKRGVSSSTTTLLLQCIQTALSSLKGQAKQSQQFLDFVWQQLCPRLVGCLGSPLKDKNIVSAQRFEKGEMGRGSGCLATAPSCQGEEAKLVYGIAVELVKVVGAVGALRPVLGSLFHRMLLYPLPQHCLEPLKFVKEMLKNPEQLLQFAGPPLWGDAKNPRLSDLDLLKIVVDGLGECCHSNDPNVCYVSVECVVALLASLETLVSGARISEEMAERINTTYPTLQSADYVGASFLLEKSARVGFTNGWQPSSTEKGTFPVSSHTLLSNLERVILERHKDNCLPRDESPPRSSPVERALEACEEFDMESLDSVPRASNEKEMDVEASGKEEEELDGDLNEENTVPEHPGEYPEHPENLCDTLDPGGTKATEADANAVEEPSEGNDPIQLDEEELVQSRNDEDLDAAESLDAEMSEKDFGEEPDDMHVVHEKASEPLMKDANRSERERLERFFESNDKFAERERKTAREFVGRLSEFLPRLLHIRSSIEADQDLQQFASDYSEALWQQQQQHSGPSGSEDGPHHITIVNADGIYLATYSALLLDLKLLHSGYYQGLSTDVPLTEEKFIEEVHGSGVLVYLSATWLSELYQQVLLRSLLEGAGYEPDSRTNHSLINLLTDMDGLESDQLGSRHLSDYRRLERASANVELTPSMLAGMKFARRVLTTCWDTMLEVLCVLLNGTNSCGVASSLGLLLGTDGAKEDRRKAREAVADCLDGLQRAAKLYNVLGLQTKCGAIFAQLAAASCPSLGSSAAASSEMRRTASKRDRLRNTVLAGRSKAVRLHSSHVLSMDVLLSRGLELGSHSAVCWPHVFRCCCYILELERSCFQGKSSVASQLKLQFSAFSRCDKKQPPASPKPSSDSLVLQPPTECYEDEAMLEPAPMPGSVSVQSMSVADMVKSSTQAAGSCVLSGKQLEPIVEALSQLVDRLFDEAAGKLNLCALVGFLSELCAASRAQLFSKGQQQQQYQQPNQGGGAQHPLLLLNRLSEVMLRCARGGRPLVHIMKAWSIVAPHFVEVACHKDQVIAKRAVASIHDIVGALLSAHIDLPHFHFNEALFKPFENILCLELCDVDIQEQIVSSICEFVEGSTAEIRSGWRPLFGALRAVRMPCSATVCCPQRGLGGSEREQLERTHHLRVVLDVFDAFLGTDNPGVFANAAVDCLLCLLKHVRGPTELQDLGEGEATFAQELDAVPLNLCQAALKYLERCAQMLSSMYLMPACPVFHSAIRIKFNLEPNCVDPVIPDMELILFREHDSVSEHSRKGSMTDEGDDKVWYVQNDMDGDIELLPADHTVSLEELDRPTGVLHVWFLLLEGLAGAVATCPRKYQPHTIDTLFQMLRGLRDVPGPEFGVYAVNHLLLPMLQGWLRRAAKTHRGWDGFATNFKQCCGLATELVVDYLTQLSASGTMCQVRGLHLMVHQLFLVLTECIAQPAEVISRLGCACIRHLLVSGAPSLSPELWRVATWSVARASRATLRSAQQLMVCFHADSDNFYGDVGQAKVAVRRDCGPLEADRLRQLCRQVFLLDAQRAGPTSGRVRDVPPGVDDQCSFIFLLHPPDRLGDGASADPDACVIRVPFRSLVVGLLSHQILLQTLATLLLEGTPFRLPALASVLGCPPSPRGPPGAGAQRRGSADTPQLAGQLGRLPEEELLRLLDVLGESHTTATDFDERPGLKFLVQKVAQAEVAANLFKQAAISWAVQAVVLLELCLMKPSSEPLSMHLVDRLVASHRDGGDRPPSRARRGHAEDASHEEDKGPSVSEPFPDSDRCTPVPDRASTSSSCFASDADDSANSPARLPRRTSNLSERRRRRRRQHARRGSDSFGVVEHTVSREGPDSEEGGRTLNWNPFGRLRQLFQELCAHYARVVSPEAKGSAIVDQVGDQPIFYLMAQPDTLPEILPQGHGDRREGMAGGSPSGRRPSSTDSDSSSEPAADPPSEEGVLEPDRVYTVVTEKTIQSMVSEYKRRKTRHSMPPASAAAAAAAGHRSRAAVMRSRSVPAGNDDGASSLGSPPPSSPPPPSTAPPLPKEVENQRKCSILKDAEAHVQVWSQLAQSVLELHLSLKEPEFLALVPVFYAGVEALIGAAPSEPELRVLAADWLHRVALGLGFSGDSAVAARRC</sequence>
<feature type="domain" description="SEC7" evidence="2">
    <location>
        <begin position="408"/>
        <end position="617"/>
    </location>
</feature>
<feature type="compositionally biased region" description="Low complexity" evidence="1">
    <location>
        <begin position="1791"/>
        <end position="1821"/>
    </location>
</feature>
<dbReference type="GO" id="GO:0032012">
    <property type="term" value="P:regulation of ARF protein signal transduction"/>
    <property type="evidence" value="ECO:0007669"/>
    <property type="project" value="InterPro"/>
</dbReference>
<feature type="compositionally biased region" description="Basic residues" evidence="1">
    <location>
        <begin position="1824"/>
        <end position="1834"/>
    </location>
</feature>
<dbReference type="SUPFAM" id="SSF48371">
    <property type="entry name" value="ARM repeat"/>
    <property type="match status" value="1"/>
</dbReference>
<feature type="compositionally biased region" description="Basic and acidic residues" evidence="1">
    <location>
        <begin position="1846"/>
        <end position="1858"/>
    </location>
</feature>